<accession>A0ACC5R9Q6</accession>
<organism evidence="1 2">
    <name type="scientific">Taklimakanibacter albus</name>
    <dbReference type="NCBI Taxonomy" id="2800327"/>
    <lineage>
        <taxon>Bacteria</taxon>
        <taxon>Pseudomonadati</taxon>
        <taxon>Pseudomonadota</taxon>
        <taxon>Alphaproteobacteria</taxon>
        <taxon>Hyphomicrobiales</taxon>
        <taxon>Aestuariivirgaceae</taxon>
        <taxon>Taklimakanibacter</taxon>
    </lineage>
</organism>
<reference evidence="1" key="1">
    <citation type="submission" date="2021-01" db="EMBL/GenBank/DDBJ databases">
        <authorList>
            <person name="Sun Q."/>
        </authorList>
    </citation>
    <scope>NUCLEOTIDE SEQUENCE</scope>
    <source>
        <strain evidence="1">YIM B02566</strain>
    </source>
</reference>
<protein>
    <submittedName>
        <fullName evidence="1">Aldehyde dehydrogenase family protein</fullName>
    </submittedName>
</protein>
<name>A0ACC5R9Q6_9HYPH</name>
<evidence type="ECO:0000313" key="1">
    <source>
        <dbReference type="EMBL" id="MBK1869138.1"/>
    </source>
</evidence>
<proteinExistence type="predicted"/>
<evidence type="ECO:0000313" key="2">
    <source>
        <dbReference type="Proteomes" id="UP000616151"/>
    </source>
</evidence>
<dbReference type="EMBL" id="JAENHL010000007">
    <property type="protein sequence ID" value="MBK1869138.1"/>
    <property type="molecule type" value="Genomic_DNA"/>
</dbReference>
<keyword evidence="2" id="KW-1185">Reference proteome</keyword>
<gene>
    <name evidence="1" type="ORF">JHL16_22450</name>
</gene>
<dbReference type="Proteomes" id="UP000616151">
    <property type="component" value="Unassembled WGS sequence"/>
</dbReference>
<sequence>MQDKLYIDGVWRAPVKGGKLPVFNPYTEQVIHHVAAGGPEDVDLAVKAAARAFPAWRRTSGAVRGQFLRAIAEKVRQRKDELARLSSLNNGKPYAEALIDMQDVASSFDYYGGLAADLDREQDSPVSVPDGAFRASLRREPIGVAGLIVPWNFPMVTTSWKVAPALAAGCTVVLKPSEVTPIVELELGVIADEIGLPKGVLNLVTGLGPDVGAPLTTHKDVAKISFTGSNGVGSRVMAAAAAGPKAVSLELGGKSPIVVFADADLDIATECVVNGIFFNAGQMCSATSRLLVEESIAPKLMARVIAAAKALQPGDPLDPKTTLGPLTTRAQYDKVLSYIAKGKAEKLDLILGGDRPEGLDTGWFIAPTIFGDVPVSSPLWREEIFGPVLCVKTFTSEDQAVALANDSDFGLVATVISKDTVKAERVADAIDTGLVWINSPQVIFVETSWGGFKASGIGRELGPWGLDAYLEVKHKARRISSAA</sequence>
<comment type="caution">
    <text evidence="1">The sequence shown here is derived from an EMBL/GenBank/DDBJ whole genome shotgun (WGS) entry which is preliminary data.</text>
</comment>